<dbReference type="GO" id="GO:0005524">
    <property type="term" value="F:ATP binding"/>
    <property type="evidence" value="ECO:0007669"/>
    <property type="project" value="UniProtKB-KW"/>
</dbReference>
<dbReference type="Proteomes" id="UP000325785">
    <property type="component" value="Chromosome"/>
</dbReference>
<evidence type="ECO:0000256" key="7">
    <source>
        <dbReference type="ARBA" id="ARBA00022840"/>
    </source>
</evidence>
<dbReference type="PROSITE" id="PS00211">
    <property type="entry name" value="ABC_TRANSPORTER_1"/>
    <property type="match status" value="1"/>
</dbReference>
<dbReference type="InterPro" id="IPR003593">
    <property type="entry name" value="AAA+_ATPase"/>
</dbReference>
<evidence type="ECO:0000256" key="2">
    <source>
        <dbReference type="ARBA" id="ARBA00005417"/>
    </source>
</evidence>
<dbReference type="STRING" id="540747.SAMN04488031_104230"/>
<evidence type="ECO:0000313" key="11">
    <source>
        <dbReference type="EMBL" id="KRS18529.1"/>
    </source>
</evidence>
<keyword evidence="3" id="KW-0813">Transport</keyword>
<dbReference type="InterPro" id="IPR017871">
    <property type="entry name" value="ABC_transporter-like_CS"/>
</dbReference>
<dbReference type="InterPro" id="IPR013563">
    <property type="entry name" value="Oligopep_ABC_C"/>
</dbReference>
<keyword evidence="8" id="KW-1278">Translocase</keyword>
<organism evidence="11 13">
    <name type="scientific">Roseovarius indicus</name>
    <dbReference type="NCBI Taxonomy" id="540747"/>
    <lineage>
        <taxon>Bacteria</taxon>
        <taxon>Pseudomonadati</taxon>
        <taxon>Pseudomonadota</taxon>
        <taxon>Alphaproteobacteria</taxon>
        <taxon>Rhodobacterales</taxon>
        <taxon>Roseobacteraceae</taxon>
        <taxon>Roseovarius</taxon>
    </lineage>
</organism>
<dbReference type="KEGG" id="rid:RIdsm_01316"/>
<dbReference type="PROSITE" id="PS50893">
    <property type="entry name" value="ABC_TRANSPORTER_2"/>
    <property type="match status" value="2"/>
</dbReference>
<dbReference type="PANTHER" id="PTHR43297:SF14">
    <property type="entry name" value="ATPASE AAA-TYPE CORE DOMAIN-CONTAINING PROTEIN"/>
    <property type="match status" value="1"/>
</dbReference>
<evidence type="ECO:0000256" key="1">
    <source>
        <dbReference type="ARBA" id="ARBA00004417"/>
    </source>
</evidence>
<dbReference type="SMART" id="SM00382">
    <property type="entry name" value="AAA"/>
    <property type="match status" value="2"/>
</dbReference>
<proteinExistence type="inferred from homology"/>
<dbReference type="PATRIC" id="fig|540747.5.peg.3747"/>
<dbReference type="GO" id="GO:0016887">
    <property type="term" value="F:ATP hydrolysis activity"/>
    <property type="evidence" value="ECO:0007669"/>
    <property type="project" value="InterPro"/>
</dbReference>
<dbReference type="AlphaFoldDB" id="A0A0T5PBT6"/>
<keyword evidence="12" id="KW-0378">Hydrolase</keyword>
<keyword evidence="7 12" id="KW-0067">ATP-binding</keyword>
<evidence type="ECO:0000256" key="5">
    <source>
        <dbReference type="ARBA" id="ARBA00022519"/>
    </source>
</evidence>
<dbReference type="EMBL" id="LAXI01000003">
    <property type="protein sequence ID" value="KRS18529.1"/>
    <property type="molecule type" value="Genomic_DNA"/>
</dbReference>
<dbReference type="RefSeq" id="WP_057814670.1">
    <property type="nucleotide sequence ID" value="NZ_CP031598.1"/>
</dbReference>
<evidence type="ECO:0000313" key="12">
    <source>
        <dbReference type="EMBL" id="QEW25529.1"/>
    </source>
</evidence>
<evidence type="ECO:0000313" key="14">
    <source>
        <dbReference type="Proteomes" id="UP000325785"/>
    </source>
</evidence>
<keyword evidence="9" id="KW-0472">Membrane</keyword>
<evidence type="ECO:0000256" key="3">
    <source>
        <dbReference type="ARBA" id="ARBA00022448"/>
    </source>
</evidence>
<feature type="domain" description="ABC transporter" evidence="10">
    <location>
        <begin position="7"/>
        <end position="262"/>
    </location>
</feature>
<dbReference type="OrthoDB" id="9802264at2"/>
<comment type="subcellular location">
    <subcellularLocation>
        <location evidence="1">Cell inner membrane</location>
        <topology evidence="1">Peripheral membrane protein</topology>
    </subcellularLocation>
</comment>
<dbReference type="InterPro" id="IPR027417">
    <property type="entry name" value="P-loop_NTPase"/>
</dbReference>
<evidence type="ECO:0000256" key="8">
    <source>
        <dbReference type="ARBA" id="ARBA00022967"/>
    </source>
</evidence>
<keyword evidence="4" id="KW-1003">Cell membrane</keyword>
<sequence>MVNDPILKVEDLVIESDLERDPATGKNKQLVKGVSFELQRGEVLGLIGESGAGKTTIGLSALCYSRPGCRISGGRIDFDGTDLRTAGPDHVRDIRGRSVAYIAQSAAASFNPALRLKRQAGETAVRHNLENWAGADKRSVELFEELNLPSPKHFGDKYPHQVSGGQLQRAMAAMAVTCNPSVLVLDEPTTALDVTTQIEVLMTLRKLIHNHNAAALYISHDLAVVAQVADRIMVLRNGQCVEVGTAEQIMYHPREQYTKDLLAVRASDTEKPFLPPVKSETAKVLEVDNLTASYRSLLKVVENVTFDIKRGETVALVGESGSGKSSLARAICGLVQIDKGSVKLNGDAIPLAYSKRSKDQLKKMQLVYQMPDMALNPRHKIGKIIGRAVRHFNGGASANVDAEVAELLRMVDLPEDFANRLPRDLSGGQKQRVCVARALAAKPDVLVCDEVTSALDSLVAEELLALLARIQNEVGLGILFITHDLGLVRRTANRVLVMFKGEVVDEGTVEEVYSPPHHPYTEKLLASVPEMRLGWLDEVVEKRGASMFEDNAA</sequence>
<evidence type="ECO:0000313" key="13">
    <source>
        <dbReference type="Proteomes" id="UP000051401"/>
    </source>
</evidence>
<evidence type="ECO:0000259" key="10">
    <source>
        <dbReference type="PROSITE" id="PS50893"/>
    </source>
</evidence>
<dbReference type="EMBL" id="CP031598">
    <property type="protein sequence ID" value="QEW25529.1"/>
    <property type="molecule type" value="Genomic_DNA"/>
</dbReference>
<accession>A0A0T5PBT6</accession>
<dbReference type="PANTHER" id="PTHR43297">
    <property type="entry name" value="OLIGOPEPTIDE TRANSPORT ATP-BINDING PROTEIN APPD"/>
    <property type="match status" value="1"/>
</dbReference>
<gene>
    <name evidence="12" type="primary">gsiA_5</name>
    <name evidence="12" type="ORF">RIdsm_01316</name>
    <name evidence="11" type="ORF">XM52_06925</name>
</gene>
<dbReference type="SUPFAM" id="SSF52540">
    <property type="entry name" value="P-loop containing nucleoside triphosphate hydrolases"/>
    <property type="match status" value="2"/>
</dbReference>
<keyword evidence="5" id="KW-0997">Cell inner membrane</keyword>
<dbReference type="GO" id="GO:0015833">
    <property type="term" value="P:peptide transport"/>
    <property type="evidence" value="ECO:0007669"/>
    <property type="project" value="InterPro"/>
</dbReference>
<evidence type="ECO:0000256" key="9">
    <source>
        <dbReference type="ARBA" id="ARBA00023136"/>
    </source>
</evidence>
<dbReference type="EC" id="3.6.3.-" evidence="12"/>
<reference evidence="12 14" key="2">
    <citation type="submission" date="2018-08" db="EMBL/GenBank/DDBJ databases">
        <title>Genetic Globetrotter - A new plasmid hitch-hiking vast phylogenetic and geographic distances.</title>
        <authorList>
            <person name="Vollmers J."/>
            <person name="Petersen J."/>
        </authorList>
    </citation>
    <scope>NUCLEOTIDE SEQUENCE [LARGE SCALE GENOMIC DNA]</scope>
    <source>
        <strain evidence="12 14">DSM 26383</strain>
    </source>
</reference>
<name>A0A0T5PBT6_9RHOB</name>
<dbReference type="Pfam" id="PF08352">
    <property type="entry name" value="oligo_HPY"/>
    <property type="match status" value="1"/>
</dbReference>
<dbReference type="InterPro" id="IPR003439">
    <property type="entry name" value="ABC_transporter-like_ATP-bd"/>
</dbReference>
<comment type="similarity">
    <text evidence="2">Belongs to the ABC transporter superfamily.</text>
</comment>
<dbReference type="Pfam" id="PF00005">
    <property type="entry name" value="ABC_tran"/>
    <property type="match status" value="2"/>
</dbReference>
<dbReference type="FunFam" id="3.40.50.300:FF:002585">
    <property type="entry name" value="Glutathione import ATP-binding protein GsiA"/>
    <property type="match status" value="1"/>
</dbReference>
<protein>
    <submittedName>
        <fullName evidence="11">ABC transporter</fullName>
    </submittedName>
    <submittedName>
        <fullName evidence="12">Glutathione import ATP-binding protein GsiA</fullName>
        <ecNumber evidence="12">3.6.3.-</ecNumber>
    </submittedName>
</protein>
<dbReference type="Gene3D" id="3.40.50.300">
    <property type="entry name" value="P-loop containing nucleotide triphosphate hydrolases"/>
    <property type="match status" value="2"/>
</dbReference>
<dbReference type="Proteomes" id="UP000051401">
    <property type="component" value="Unassembled WGS sequence"/>
</dbReference>
<evidence type="ECO:0000256" key="4">
    <source>
        <dbReference type="ARBA" id="ARBA00022475"/>
    </source>
</evidence>
<dbReference type="InterPro" id="IPR050388">
    <property type="entry name" value="ABC_Ni/Peptide_Import"/>
</dbReference>
<feature type="domain" description="ABC transporter" evidence="10">
    <location>
        <begin position="285"/>
        <end position="525"/>
    </location>
</feature>
<dbReference type="GO" id="GO:0005886">
    <property type="term" value="C:plasma membrane"/>
    <property type="evidence" value="ECO:0007669"/>
    <property type="project" value="UniProtKB-SubCell"/>
</dbReference>
<keyword evidence="13" id="KW-1185">Reference proteome</keyword>
<evidence type="ECO:0000256" key="6">
    <source>
        <dbReference type="ARBA" id="ARBA00022741"/>
    </source>
</evidence>
<reference evidence="11 13" key="1">
    <citation type="submission" date="2015-04" db="EMBL/GenBank/DDBJ databases">
        <title>The draft genome sequence of Roseovarius indicus B108T.</title>
        <authorList>
            <person name="Li G."/>
            <person name="Lai Q."/>
            <person name="Shao Z."/>
            <person name="Yan P."/>
        </authorList>
    </citation>
    <scope>NUCLEOTIDE SEQUENCE [LARGE SCALE GENOMIC DNA]</scope>
    <source>
        <strain evidence="11 13">B108</strain>
    </source>
</reference>
<dbReference type="CDD" id="cd03257">
    <property type="entry name" value="ABC_NikE_OppD_transporters"/>
    <property type="match status" value="2"/>
</dbReference>
<keyword evidence="6" id="KW-0547">Nucleotide-binding</keyword>